<dbReference type="Proteomes" id="UP000377803">
    <property type="component" value="Chromosome"/>
</dbReference>
<name>A0A5Q0UFM4_9ARCH</name>
<gene>
    <name evidence="2" type="ORF">LC1Nh_0487</name>
</gene>
<feature type="compositionally biased region" description="Acidic residues" evidence="1">
    <location>
        <begin position="620"/>
        <end position="629"/>
    </location>
</feature>
<proteinExistence type="predicted"/>
<evidence type="ECO:0000313" key="2">
    <source>
        <dbReference type="EMBL" id="QGA80387.1"/>
    </source>
</evidence>
<sequence length="647" mass="72388">MIPKNPLSGNEDNGESSYTNINIDRRTMVAVGALAAASGISVYLGGRRQDDSDGLPGSKDPMDLNSSKPKTAADETGSVGTSRDDGLVLNYDSGSLEEYFFGSISDNDHVDDVQEHFFESGHETVLESSEYIDSGSEALSAQEAYETIHDGFFDETYLDEDGTSLDEGAISDAFSGEINITDLLVDNEQHHSSSNSRTEFYRALSSVSEDEARDTAETLKDLETASEWYDNNVSTETSTSSEYEPDFEFGKFIDIYDDVVQNGQTEQLMNRVQEENIEAFQIVEQAYDVGLAYENSDQSIQDGDHTVQDGSRYILAGVLNKDQEISETEVEWMNHRTDNKSSFELPDNPYEDDWSGDGVDNDTIIGLGRGPNEQNYNMNPMRSYGAFNEDDNLKDISISDEGKVKIKRRSDINDRTLTTTLDFKDWKNHRDGAFKTANKLIEDSDSHYHLRNPLFNENSLGRRVEKILTGSREDVFEDLVVDMHNLATMFPENNSKVQKIAEKAFNDRLEDRKEKFNILESSTAIYNIAHEYMTEDSSEFKDRDLNEEAFDYLEAAAAPVKELGITRENFIDNLAPIDEIKEEQFSDIMEYLEKRGKPFDKMPTEVINQEIGSTISSSSNDDDEDDDSGGGDNGGLQGGEDRGGGVQ</sequence>
<feature type="region of interest" description="Disordered" evidence="1">
    <location>
        <begin position="45"/>
        <end position="85"/>
    </location>
</feature>
<accession>A0A5Q0UFM4</accession>
<keyword evidence="3" id="KW-1185">Reference proteome</keyword>
<protein>
    <submittedName>
        <fullName evidence="2">Uncharacterized protein</fullName>
    </submittedName>
</protein>
<dbReference type="RefSeq" id="WP_153550125.1">
    <property type="nucleotide sequence ID" value="NZ_CP040089.1"/>
</dbReference>
<organism evidence="2 3">
    <name type="scientific">Candidatus Nanohalobium constans</name>
    <dbReference type="NCBI Taxonomy" id="2565781"/>
    <lineage>
        <taxon>Archaea</taxon>
        <taxon>Candidatus Nanohalarchaeota</taxon>
        <taxon>Candidatus Nanohalobia</taxon>
        <taxon>Candidatus Nanohalobiales</taxon>
        <taxon>Candidatus Nanohalobiaceae</taxon>
        <taxon>Candidatus Nanohalobium</taxon>
    </lineage>
</organism>
<reference evidence="3" key="1">
    <citation type="submission" date="2019-05" db="EMBL/GenBank/DDBJ databases">
        <title>Candidatus Nanohalobium constans, a novel model system to study the DPANN nano-sized archaea: genomic and physiological characterization of a nanoarchaeon co-cultured with its chitinotrophic host.</title>
        <authorList>
            <person name="La Cono V."/>
            <person name="Arcadi E."/>
            <person name="Crisafi F."/>
            <person name="Denaro R."/>
            <person name="La Spada G."/>
            <person name="Messina E."/>
            <person name="Smedile F."/>
            <person name="Toshchakov S.V."/>
            <person name="Shevchenko M.A."/>
            <person name="Golyshin P.N."/>
            <person name="Golyshina O.V."/>
            <person name="Ferrer M."/>
            <person name="Rohde M."/>
            <person name="Mushegian A."/>
            <person name="Sorokin D.Y."/>
            <person name="Giuliano L."/>
            <person name="Yakimov M.M."/>
        </authorList>
    </citation>
    <scope>NUCLEOTIDE SEQUENCE [LARGE SCALE GENOMIC DNA]</scope>
    <source>
        <strain evidence="3">LC1Nh</strain>
    </source>
</reference>
<evidence type="ECO:0000313" key="3">
    <source>
        <dbReference type="Proteomes" id="UP000377803"/>
    </source>
</evidence>
<evidence type="ECO:0000256" key="1">
    <source>
        <dbReference type="SAM" id="MobiDB-lite"/>
    </source>
</evidence>
<feature type="region of interest" description="Disordered" evidence="1">
    <location>
        <begin position="600"/>
        <end position="647"/>
    </location>
</feature>
<dbReference type="KEGG" id="ncon:LC1Nh_0487"/>
<dbReference type="EMBL" id="CP040089">
    <property type="protein sequence ID" value="QGA80387.1"/>
    <property type="molecule type" value="Genomic_DNA"/>
</dbReference>
<dbReference type="AlphaFoldDB" id="A0A5Q0UFM4"/>
<dbReference type="GeneID" id="42364870"/>